<name>A0A381RX45_9ZZZZ</name>
<protein>
    <recommendedName>
        <fullName evidence="2">Arrestin-like N-terminal domain-containing protein</fullName>
    </recommendedName>
</protein>
<dbReference type="AlphaFoldDB" id="A0A381RX45"/>
<feature type="non-terminal residue" evidence="1">
    <location>
        <position position="211"/>
    </location>
</feature>
<dbReference type="EMBL" id="UINC01002413">
    <property type="protein sequence ID" value="SUZ96412.1"/>
    <property type="molecule type" value="Genomic_DNA"/>
</dbReference>
<evidence type="ECO:0000313" key="1">
    <source>
        <dbReference type="EMBL" id="SUZ96412.1"/>
    </source>
</evidence>
<accession>A0A381RX45</accession>
<organism evidence="1">
    <name type="scientific">marine metagenome</name>
    <dbReference type="NCBI Taxonomy" id="408172"/>
    <lineage>
        <taxon>unclassified sequences</taxon>
        <taxon>metagenomes</taxon>
        <taxon>ecological metagenomes</taxon>
    </lineage>
</organism>
<dbReference type="Gene3D" id="2.60.40.640">
    <property type="match status" value="1"/>
</dbReference>
<dbReference type="InterPro" id="IPR014752">
    <property type="entry name" value="Arrestin-like_C"/>
</dbReference>
<reference evidence="1" key="1">
    <citation type="submission" date="2018-05" db="EMBL/GenBank/DDBJ databases">
        <authorList>
            <person name="Lanie J.A."/>
            <person name="Ng W.-L."/>
            <person name="Kazmierczak K.M."/>
            <person name="Andrzejewski T.M."/>
            <person name="Davidsen T.M."/>
            <person name="Wayne K.J."/>
            <person name="Tettelin H."/>
            <person name="Glass J.I."/>
            <person name="Rusch D."/>
            <person name="Podicherti R."/>
            <person name="Tsui H.-C.T."/>
            <person name="Winkler M.E."/>
        </authorList>
    </citation>
    <scope>NUCLEOTIDE SEQUENCE</scope>
</reference>
<evidence type="ECO:0008006" key="2">
    <source>
        <dbReference type="Google" id="ProtNLM"/>
    </source>
</evidence>
<sequence>MHAPEWTDRFDGRRIEDTQGGAQVLERIFSWFRRPTAEFEIETTGGSSRPGGTVDIKVTIRSKKALKIESGQVELTCTEQWWQKGPPRDSGQGRLETHSALKQPLVQSFIADTEIAGSESVVRYARFQIPKEAPPTVHGSIAQVSWAVTGRLETESANSVTKSKEITVLTPPVVNPGRSAADLTEEATFAGCILAMVLVNDVVGAGGYLEG</sequence>
<gene>
    <name evidence="1" type="ORF">METZ01_LOCUS49266</name>
</gene>
<proteinExistence type="predicted"/>